<dbReference type="SMART" id="SM00242">
    <property type="entry name" value="MYSc"/>
    <property type="match status" value="1"/>
</dbReference>
<dbReference type="Gene3D" id="1.20.5.4820">
    <property type="match status" value="1"/>
</dbReference>
<dbReference type="EMBL" id="HBFR01005991">
    <property type="protein sequence ID" value="CAD8877095.1"/>
    <property type="molecule type" value="Transcribed_RNA"/>
</dbReference>
<evidence type="ECO:0000256" key="1">
    <source>
        <dbReference type="ARBA" id="ARBA00022741"/>
    </source>
</evidence>
<keyword evidence="3 6" id="KW-0518">Myosin</keyword>
<dbReference type="Gene3D" id="3.40.850.10">
    <property type="entry name" value="Kinesin motor domain"/>
    <property type="match status" value="1"/>
</dbReference>
<protein>
    <recommendedName>
        <fullName evidence="9">Myosin motor domain-containing protein</fullName>
    </recommendedName>
</protein>
<evidence type="ECO:0000313" key="10">
    <source>
        <dbReference type="EMBL" id="CAD8877095.1"/>
    </source>
</evidence>
<keyword evidence="5 6" id="KW-0009">Actin-binding</keyword>
<feature type="region of interest" description="Disordered" evidence="8">
    <location>
        <begin position="1"/>
        <end position="25"/>
    </location>
</feature>
<evidence type="ECO:0000256" key="5">
    <source>
        <dbReference type="ARBA" id="ARBA00023203"/>
    </source>
</evidence>
<feature type="compositionally biased region" description="Polar residues" evidence="8">
    <location>
        <begin position="1"/>
        <end position="10"/>
    </location>
</feature>
<dbReference type="GO" id="GO:0005737">
    <property type="term" value="C:cytoplasm"/>
    <property type="evidence" value="ECO:0007669"/>
    <property type="project" value="TreeGrafter"/>
</dbReference>
<dbReference type="PANTHER" id="PTHR13140">
    <property type="entry name" value="MYOSIN"/>
    <property type="match status" value="1"/>
</dbReference>
<dbReference type="InterPro" id="IPR036961">
    <property type="entry name" value="Kinesin_motor_dom_sf"/>
</dbReference>
<dbReference type="GO" id="GO:0005524">
    <property type="term" value="F:ATP binding"/>
    <property type="evidence" value="ECO:0007669"/>
    <property type="project" value="UniProtKB-KW"/>
</dbReference>
<dbReference type="PROSITE" id="PS51456">
    <property type="entry name" value="MYOSIN_MOTOR"/>
    <property type="match status" value="1"/>
</dbReference>
<gene>
    <name evidence="10" type="ORF">CHYS00102_LOCUS4279</name>
</gene>
<proteinExistence type="inferred from homology"/>
<sequence length="715" mass="82869">MVDNINNSTESKSETKNSDMPREESGIGHVNLLDIYGFESYKENGFDQLCINYANEKIQFKYVLDNFEAILKDYATEGIVLQNLPEVEEPEVLRFIEGKGGLITLLGDQCISRTPSARAFVQMMKKTHKAAECLVAKKIDYPDQFGIVHFADTCNYRAAHFITMNRDSISNDLIECASSSNNQIISTPYKKLILETKAEEDASKAARGGRRKSRKAPTVLGKFRTQLKSLMRIIEDSKARYVRCIKPNSDHIPHKTNQMQTLNQLRSAGLVAALSVSRNYFQQKLLLSNAIPRFQCLLVKEGHPIPKTGDFKKDAENMFGTLLSGFVVKNTSCDDRSFAIGNTKIYFREGSLQDLESRRYDVRTEAVLTLQIFFRKMLHRLRFLAFKKSVVDIQAYTRMREKLRIFLKLKAGCIMVQTMYRTKHAKAEMNSIKRNINASRIQNWYRCRRSNWSFVKMLEAAKKINRFLRRRLSTDRFTAMMSIVVEEAIKKRQMEQLVNKISSSLKAKLYDDGECGDCKENLEESLELLKYSLDIQNDYRGKLHGLKFEKDNSNQAYKCLEKNYYSAKEKNKAVKLQVKHLNKTNNALMENLNKQRKSLSTKSKELRNSNSELIDMSSKYEADKIMAEESHNEEIMKLKKIMEEMKEQHELNLKMEKEKQAVRERKLHSEIKRLEQELIDEEEAYSMSFHTMMDAFNKEAQDGEEAIEEELDIEP</sequence>
<keyword evidence="7" id="KW-0175">Coiled coil</keyword>
<feature type="domain" description="Myosin motor" evidence="9">
    <location>
        <begin position="1"/>
        <end position="360"/>
    </location>
</feature>
<dbReference type="GO" id="GO:0007015">
    <property type="term" value="P:actin filament organization"/>
    <property type="evidence" value="ECO:0007669"/>
    <property type="project" value="TreeGrafter"/>
</dbReference>
<feature type="region of interest" description="Actin-binding" evidence="6">
    <location>
        <begin position="227"/>
        <end position="249"/>
    </location>
</feature>
<evidence type="ECO:0000259" key="9">
    <source>
        <dbReference type="PROSITE" id="PS51456"/>
    </source>
</evidence>
<evidence type="ECO:0000256" key="6">
    <source>
        <dbReference type="PROSITE-ProRule" id="PRU00782"/>
    </source>
</evidence>
<organism evidence="10">
    <name type="scientific">Corethron hystrix</name>
    <dbReference type="NCBI Taxonomy" id="216773"/>
    <lineage>
        <taxon>Eukaryota</taxon>
        <taxon>Sar</taxon>
        <taxon>Stramenopiles</taxon>
        <taxon>Ochrophyta</taxon>
        <taxon>Bacillariophyta</taxon>
        <taxon>Coscinodiscophyceae</taxon>
        <taxon>Corethrophycidae</taxon>
        <taxon>Corethrales</taxon>
        <taxon>Corethraceae</taxon>
        <taxon>Corethron</taxon>
    </lineage>
</organism>
<dbReference type="Gene3D" id="1.20.58.530">
    <property type="match status" value="1"/>
</dbReference>
<dbReference type="GO" id="GO:0016020">
    <property type="term" value="C:membrane"/>
    <property type="evidence" value="ECO:0007669"/>
    <property type="project" value="TreeGrafter"/>
</dbReference>
<name>A0A7S1B6Z4_9STRA</name>
<dbReference type="AlphaFoldDB" id="A0A7S1B6Z4"/>
<dbReference type="GO" id="GO:0000146">
    <property type="term" value="F:microfilament motor activity"/>
    <property type="evidence" value="ECO:0007669"/>
    <property type="project" value="TreeGrafter"/>
</dbReference>
<dbReference type="GO" id="GO:0051015">
    <property type="term" value="F:actin filament binding"/>
    <property type="evidence" value="ECO:0007669"/>
    <property type="project" value="TreeGrafter"/>
</dbReference>
<feature type="coiled-coil region" evidence="7">
    <location>
        <begin position="571"/>
        <end position="684"/>
    </location>
</feature>
<evidence type="ECO:0000256" key="8">
    <source>
        <dbReference type="SAM" id="MobiDB-lite"/>
    </source>
</evidence>
<dbReference type="InterPro" id="IPR027417">
    <property type="entry name" value="P-loop_NTPase"/>
</dbReference>
<keyword evidence="4" id="KW-0505">Motor protein</keyword>
<dbReference type="PANTHER" id="PTHR13140:SF706">
    <property type="entry name" value="DILUTE CLASS UNCONVENTIONAL MYOSIN, ISOFORM C"/>
    <property type="match status" value="1"/>
</dbReference>
<evidence type="ECO:0000256" key="3">
    <source>
        <dbReference type="ARBA" id="ARBA00023123"/>
    </source>
</evidence>
<keyword evidence="1" id="KW-0547">Nucleotide-binding</keyword>
<accession>A0A7S1B6Z4</accession>
<evidence type="ECO:0000256" key="4">
    <source>
        <dbReference type="ARBA" id="ARBA00023175"/>
    </source>
</evidence>
<comment type="caution">
    <text evidence="6">Lacks conserved residue(s) required for the propagation of feature annotation.</text>
</comment>
<reference evidence="10" key="1">
    <citation type="submission" date="2021-01" db="EMBL/GenBank/DDBJ databases">
        <authorList>
            <person name="Corre E."/>
            <person name="Pelletier E."/>
            <person name="Niang G."/>
            <person name="Scheremetjew M."/>
            <person name="Finn R."/>
            <person name="Kale V."/>
            <person name="Holt S."/>
            <person name="Cochrane G."/>
            <person name="Meng A."/>
            <person name="Brown T."/>
            <person name="Cohen L."/>
        </authorList>
    </citation>
    <scope>NUCLEOTIDE SEQUENCE</scope>
    <source>
        <strain evidence="10">308</strain>
    </source>
</reference>
<dbReference type="SUPFAM" id="SSF52540">
    <property type="entry name" value="P-loop containing nucleoside triphosphate hydrolases"/>
    <property type="match status" value="1"/>
</dbReference>
<evidence type="ECO:0000256" key="7">
    <source>
        <dbReference type="SAM" id="Coils"/>
    </source>
</evidence>
<dbReference type="Gene3D" id="1.20.120.720">
    <property type="entry name" value="Myosin VI head, motor domain, U50 subdomain"/>
    <property type="match status" value="1"/>
</dbReference>
<dbReference type="InterPro" id="IPR001609">
    <property type="entry name" value="Myosin_head_motor_dom-like"/>
</dbReference>
<dbReference type="Pfam" id="PF00063">
    <property type="entry name" value="Myosin_head"/>
    <property type="match status" value="1"/>
</dbReference>
<evidence type="ECO:0000256" key="2">
    <source>
        <dbReference type="ARBA" id="ARBA00022840"/>
    </source>
</evidence>
<feature type="compositionally biased region" description="Basic and acidic residues" evidence="8">
    <location>
        <begin position="11"/>
        <end position="25"/>
    </location>
</feature>
<dbReference type="GO" id="GO:0016459">
    <property type="term" value="C:myosin complex"/>
    <property type="evidence" value="ECO:0007669"/>
    <property type="project" value="UniProtKB-KW"/>
</dbReference>
<keyword evidence="2" id="KW-0067">ATP-binding</keyword>
<comment type="similarity">
    <text evidence="6">Belongs to the TRAFAC class myosin-kinesin ATPase superfamily. Myosin family.</text>
</comment>